<dbReference type="GeneID" id="54409562"/>
<proteinExistence type="predicted"/>
<feature type="region of interest" description="Disordered" evidence="1">
    <location>
        <begin position="1"/>
        <end position="38"/>
    </location>
</feature>
<reference evidence="2" key="1">
    <citation type="journal article" date="2020" name="Stud. Mycol.">
        <title>101 Dothideomycetes genomes: a test case for predicting lifestyles and emergence of pathogens.</title>
        <authorList>
            <person name="Haridas S."/>
            <person name="Albert R."/>
            <person name="Binder M."/>
            <person name="Bloem J."/>
            <person name="Labutti K."/>
            <person name="Salamov A."/>
            <person name="Andreopoulos B."/>
            <person name="Baker S."/>
            <person name="Barry K."/>
            <person name="Bills G."/>
            <person name="Bluhm B."/>
            <person name="Cannon C."/>
            <person name="Castanera R."/>
            <person name="Culley D."/>
            <person name="Daum C."/>
            <person name="Ezra D."/>
            <person name="Gonzalez J."/>
            <person name="Henrissat B."/>
            <person name="Kuo A."/>
            <person name="Liang C."/>
            <person name="Lipzen A."/>
            <person name="Lutzoni F."/>
            <person name="Magnuson J."/>
            <person name="Mondo S."/>
            <person name="Nolan M."/>
            <person name="Ohm R."/>
            <person name="Pangilinan J."/>
            <person name="Park H.-J."/>
            <person name="Ramirez L."/>
            <person name="Alfaro M."/>
            <person name="Sun H."/>
            <person name="Tritt A."/>
            <person name="Yoshinaga Y."/>
            <person name="Zwiers L.-H."/>
            <person name="Turgeon B."/>
            <person name="Goodwin S."/>
            <person name="Spatafora J."/>
            <person name="Crous P."/>
            <person name="Grigoriev I."/>
        </authorList>
    </citation>
    <scope>NUCLEOTIDE SEQUENCE</scope>
    <source>
        <strain evidence="2">CBS 119687</strain>
    </source>
</reference>
<dbReference type="CDD" id="cd09917">
    <property type="entry name" value="F-box_SF"/>
    <property type="match status" value="1"/>
</dbReference>
<gene>
    <name evidence="2" type="ORF">P153DRAFT_370875</name>
</gene>
<organism evidence="2 3">
    <name type="scientific">Dothidotthia symphoricarpi CBS 119687</name>
    <dbReference type="NCBI Taxonomy" id="1392245"/>
    <lineage>
        <taxon>Eukaryota</taxon>
        <taxon>Fungi</taxon>
        <taxon>Dikarya</taxon>
        <taxon>Ascomycota</taxon>
        <taxon>Pezizomycotina</taxon>
        <taxon>Dothideomycetes</taxon>
        <taxon>Pleosporomycetidae</taxon>
        <taxon>Pleosporales</taxon>
        <taxon>Dothidotthiaceae</taxon>
        <taxon>Dothidotthia</taxon>
    </lineage>
</organism>
<evidence type="ECO:0000256" key="1">
    <source>
        <dbReference type="SAM" id="MobiDB-lite"/>
    </source>
</evidence>
<dbReference type="RefSeq" id="XP_033518842.1">
    <property type="nucleotide sequence ID" value="XM_033669130.1"/>
</dbReference>
<protein>
    <recommendedName>
        <fullName evidence="4">F-box domain-containing protein</fullName>
    </recommendedName>
</protein>
<evidence type="ECO:0000313" key="2">
    <source>
        <dbReference type="EMBL" id="KAF2124449.1"/>
    </source>
</evidence>
<dbReference type="AlphaFoldDB" id="A0A6A5ZY33"/>
<dbReference type="EMBL" id="ML977519">
    <property type="protein sequence ID" value="KAF2124449.1"/>
    <property type="molecule type" value="Genomic_DNA"/>
</dbReference>
<name>A0A6A5ZY33_9PLEO</name>
<dbReference type="OrthoDB" id="2520703at2759"/>
<feature type="compositionally biased region" description="Acidic residues" evidence="1">
    <location>
        <begin position="498"/>
        <end position="513"/>
    </location>
</feature>
<dbReference type="Proteomes" id="UP000799771">
    <property type="component" value="Unassembled WGS sequence"/>
</dbReference>
<keyword evidence="3" id="KW-1185">Reference proteome</keyword>
<evidence type="ECO:0000313" key="3">
    <source>
        <dbReference type="Proteomes" id="UP000799771"/>
    </source>
</evidence>
<accession>A0A6A5ZY33</accession>
<feature type="region of interest" description="Disordered" evidence="1">
    <location>
        <begin position="486"/>
        <end position="520"/>
    </location>
</feature>
<evidence type="ECO:0008006" key="4">
    <source>
        <dbReference type="Google" id="ProtNLM"/>
    </source>
</evidence>
<dbReference type="SUPFAM" id="SSF52047">
    <property type="entry name" value="RNI-like"/>
    <property type="match status" value="1"/>
</dbReference>
<sequence length="520" mass="58914">MPTLNKRNFPPLPSQRTKRQRQRTTSNREDRSKNVGSTATIDDLPDELILDILDWLPDIATSGISRVQPTQIRTVVLPTLASISLTNHRFHRIVKDKLYMTYHSCFCEPYLFLRTMITNPELAVLVRRVEFDILVPLDEDEDREQYAATAKDKKTIKEGIKALNIPNWKDWATDCNSAGDSREALQTAIMMHTPNIDFLRVAGSIDRQSPPRWTGLIRQATSGNSFGNTHKFRHVRSVRVAACVSTIQQLAPLFLLQSLRELYLNRMVDSYQVRGTSMLQRLIPPLCNNLETLNLEDSFLHTDELGVLVASSRGLKSFKYDLTVSYFGYGVETVVELGPTTLITVLERQKSTLESLQFRHDATDGEVYDFANLRGSLKGFAVLRQLSCPLNVIFDSQLKSPSALIETLPSSIVDFHVFDSDYKPDERFINALEHLAMYGHVDVPLLKEVRVQGAMWATRDKKRLFALFVEAGIAFSVMDDESSDIWGDNSTDSTQSSDEVDLYSDDDDDDDGSNMELVQF</sequence>